<dbReference type="InterPro" id="IPR051460">
    <property type="entry name" value="HdrC_iron-sulfur_subunit"/>
</dbReference>
<dbReference type="AlphaFoldDB" id="A0A426US17"/>
<keyword evidence="6" id="KW-1133">Transmembrane helix</keyword>
<organism evidence="8 9">
    <name type="scientific">Glycomyces terrestris</name>
    <dbReference type="NCBI Taxonomy" id="2493553"/>
    <lineage>
        <taxon>Bacteria</taxon>
        <taxon>Bacillati</taxon>
        <taxon>Actinomycetota</taxon>
        <taxon>Actinomycetes</taxon>
        <taxon>Glycomycetales</taxon>
        <taxon>Glycomycetaceae</taxon>
        <taxon>Glycomyces</taxon>
    </lineage>
</organism>
<keyword evidence="9" id="KW-1185">Reference proteome</keyword>
<evidence type="ECO:0000256" key="6">
    <source>
        <dbReference type="SAM" id="Phobius"/>
    </source>
</evidence>
<evidence type="ECO:0000256" key="3">
    <source>
        <dbReference type="ARBA" id="ARBA00023002"/>
    </source>
</evidence>
<dbReference type="Pfam" id="PF02754">
    <property type="entry name" value="CCG"/>
    <property type="match status" value="2"/>
</dbReference>
<dbReference type="PROSITE" id="PS00198">
    <property type="entry name" value="4FE4S_FER_1"/>
    <property type="match status" value="1"/>
</dbReference>
<dbReference type="InterPro" id="IPR017896">
    <property type="entry name" value="4Fe4S_Fe-S-bd"/>
</dbReference>
<dbReference type="Pfam" id="PF13187">
    <property type="entry name" value="Fer4_9"/>
    <property type="match status" value="1"/>
</dbReference>
<evidence type="ECO:0000256" key="2">
    <source>
        <dbReference type="ARBA" id="ARBA00022723"/>
    </source>
</evidence>
<feature type="transmembrane region" description="Helical" evidence="6">
    <location>
        <begin position="220"/>
        <end position="245"/>
    </location>
</feature>
<evidence type="ECO:0000313" key="8">
    <source>
        <dbReference type="EMBL" id="RRR96106.1"/>
    </source>
</evidence>
<evidence type="ECO:0000256" key="1">
    <source>
        <dbReference type="ARBA" id="ARBA00022485"/>
    </source>
</evidence>
<keyword evidence="4" id="KW-0408">Iron</keyword>
<keyword evidence="5" id="KW-0411">Iron-sulfur</keyword>
<gene>
    <name evidence="8" type="ORF">EIW28_22870</name>
</gene>
<feature type="transmembrane region" description="Helical" evidence="6">
    <location>
        <begin position="67"/>
        <end position="88"/>
    </location>
</feature>
<dbReference type="PANTHER" id="PTHR43255:SF1">
    <property type="entry name" value="IRON-SULFUR-BINDING OXIDOREDUCTASE FADF-RELATED"/>
    <property type="match status" value="1"/>
</dbReference>
<dbReference type="GO" id="GO:0005886">
    <property type="term" value="C:plasma membrane"/>
    <property type="evidence" value="ECO:0007669"/>
    <property type="project" value="TreeGrafter"/>
</dbReference>
<evidence type="ECO:0000313" key="9">
    <source>
        <dbReference type="Proteomes" id="UP000277256"/>
    </source>
</evidence>
<name>A0A426US17_9ACTN</name>
<keyword evidence="3" id="KW-0560">Oxidoreductase</keyword>
<dbReference type="InterPro" id="IPR009051">
    <property type="entry name" value="Helical_ferredxn"/>
</dbReference>
<evidence type="ECO:0000259" key="7">
    <source>
        <dbReference type="PROSITE" id="PS51379"/>
    </source>
</evidence>
<evidence type="ECO:0000256" key="4">
    <source>
        <dbReference type="ARBA" id="ARBA00023004"/>
    </source>
</evidence>
<reference evidence="8 9" key="1">
    <citation type="submission" date="2018-12" db="EMBL/GenBank/DDBJ databases">
        <title>Glycomyces sp. YIM 121974 draft genome.</title>
        <authorList>
            <person name="Li Q."/>
        </authorList>
    </citation>
    <scope>NUCLEOTIDE SEQUENCE [LARGE SCALE GENOMIC DNA]</scope>
    <source>
        <strain evidence="8 9">YIM 121974</strain>
    </source>
</reference>
<dbReference type="InterPro" id="IPR017900">
    <property type="entry name" value="4Fe4S_Fe_S_CS"/>
</dbReference>
<dbReference type="InterPro" id="IPR004017">
    <property type="entry name" value="Cys_rich_dom"/>
</dbReference>
<feature type="transmembrane region" description="Helical" evidence="6">
    <location>
        <begin position="6"/>
        <end position="34"/>
    </location>
</feature>
<dbReference type="GO" id="GO:0046872">
    <property type="term" value="F:metal ion binding"/>
    <property type="evidence" value="ECO:0007669"/>
    <property type="project" value="UniProtKB-KW"/>
</dbReference>
<dbReference type="Proteomes" id="UP000277256">
    <property type="component" value="Unassembled WGS sequence"/>
</dbReference>
<feature type="transmembrane region" description="Helical" evidence="6">
    <location>
        <begin position="108"/>
        <end position="132"/>
    </location>
</feature>
<feature type="domain" description="4Fe-4S ferredoxin-type" evidence="7">
    <location>
        <begin position="383"/>
        <end position="415"/>
    </location>
</feature>
<keyword evidence="6" id="KW-0472">Membrane</keyword>
<dbReference type="RefSeq" id="WP_125250033.1">
    <property type="nucleotide sequence ID" value="NZ_RSEB01000008.1"/>
</dbReference>
<comment type="caution">
    <text evidence="8">The sequence shown here is derived from an EMBL/GenBank/DDBJ whole genome shotgun (WGS) entry which is preliminary data.</text>
</comment>
<dbReference type="SUPFAM" id="SSF46548">
    <property type="entry name" value="alpha-helical ferredoxin"/>
    <property type="match status" value="1"/>
</dbReference>
<dbReference type="OrthoDB" id="9794954at2"/>
<protein>
    <submittedName>
        <fullName evidence="8">(Fe-S)-binding protein</fullName>
    </submittedName>
</protein>
<dbReference type="Gene3D" id="1.10.1060.10">
    <property type="entry name" value="Alpha-helical ferredoxin"/>
    <property type="match status" value="1"/>
</dbReference>
<evidence type="ECO:0000256" key="5">
    <source>
        <dbReference type="ARBA" id="ARBA00023014"/>
    </source>
</evidence>
<keyword evidence="6" id="KW-0812">Transmembrane</keyword>
<dbReference type="GO" id="GO:0016491">
    <property type="term" value="F:oxidoreductase activity"/>
    <property type="evidence" value="ECO:0007669"/>
    <property type="project" value="UniProtKB-KW"/>
</dbReference>
<dbReference type="PROSITE" id="PS51379">
    <property type="entry name" value="4FE4S_FER_2"/>
    <property type="match status" value="2"/>
</dbReference>
<keyword evidence="2" id="KW-0479">Metal-binding</keyword>
<dbReference type="GO" id="GO:0051539">
    <property type="term" value="F:4 iron, 4 sulfur cluster binding"/>
    <property type="evidence" value="ECO:0007669"/>
    <property type="project" value="UniProtKB-KW"/>
</dbReference>
<accession>A0A426US17</accession>
<dbReference type="EMBL" id="RSEB01000008">
    <property type="protein sequence ID" value="RRR96106.1"/>
    <property type="molecule type" value="Genomic_DNA"/>
</dbReference>
<proteinExistence type="predicted"/>
<sequence length="723" mass="79573">MGVVQIVTAVIAFAYTALAIGLFVRAGLGMLALVRLGSPDLTRKGDRGTRVRTMLRESLGHTRMLKWHWVGAAHWAVFFGFFLLFPALAQSYFEVINPEWSLPIVGHWGPWLLVSELLTVLTGLAILTLFVIRMFRQPRAHRVPPQGTPSDAGQRRSSSRFENSRQWMAFYIEATISTIVLSHMAIRTFKVALGDIEHEWTSPVSSLIAGVWSGASEESLLTAITLVAGLDILVSWTFFLMLALIPSMGIGWHRVTAFFNLYFKRHADGAVSLGAAKPMLVKGEPADFETADPETDPFGVNVITDFSWKGLLDFSTCTECGRCQSQCPAWNTGKPLSPKKFITDLRDHLYEQAPYLKAAAIAKERGGAALSKDGVEIEPISIVGSVIDPDVLWSCTTCGACVEQCPVDIEHVDHILDLRRNMVMIESDFPAEAQTMLRNLENKGNPWGENPAQRLKWAEPLDFEVPIAEAGGDWEYLYWVGCAGAYDPKAQKTSRAVATLLHDAGVKFAVLGEAETCTGDSARRIGHEFMYQMLAEQNVETLNEVGAVKIVATCPHCLNTIGNEYEDLGGNYEVVHHTELLNDLVNAGKITPVEEHEGKLTYHDPCYLGRHNRIFTPPRELLGSFAEVTEMPRNSEKSFCCGAGGARMWMEEPIGKRVNRERADEAVATGANTVAVGCPFCSTMLRDGVADAGREDVEVIDIAQLLARTQEKKAEKASTAAAE</sequence>
<keyword evidence="1" id="KW-0004">4Fe-4S</keyword>
<feature type="domain" description="4Fe-4S ferredoxin-type" evidence="7">
    <location>
        <begin position="308"/>
        <end position="338"/>
    </location>
</feature>
<dbReference type="PANTHER" id="PTHR43255">
    <property type="entry name" value="IRON-SULFUR-BINDING OXIDOREDUCTASE FADF-RELATED-RELATED"/>
    <property type="match status" value="1"/>
</dbReference>